<keyword evidence="3" id="KW-0813">Transport</keyword>
<dbReference type="Proteomes" id="UP000267448">
    <property type="component" value="Unassembled WGS sequence"/>
</dbReference>
<evidence type="ECO:0000256" key="8">
    <source>
        <dbReference type="ARBA" id="ARBA00023004"/>
    </source>
</evidence>
<evidence type="ECO:0000256" key="3">
    <source>
        <dbReference type="ARBA" id="ARBA00022448"/>
    </source>
</evidence>
<keyword evidence="9" id="KW-0732">Signal</keyword>
<feature type="domain" description="Tetrahaem cytochrome" evidence="10">
    <location>
        <begin position="26"/>
        <end position="96"/>
    </location>
</feature>
<dbReference type="InterPro" id="IPR012286">
    <property type="entry name" value="Tetrahaem_cytochrome"/>
</dbReference>
<accession>A0A431WRQ5</accession>
<evidence type="ECO:0000256" key="4">
    <source>
        <dbReference type="ARBA" id="ARBA00022617"/>
    </source>
</evidence>
<keyword evidence="8" id="KW-0408">Iron</keyword>
<evidence type="ECO:0000256" key="5">
    <source>
        <dbReference type="ARBA" id="ARBA00022723"/>
    </source>
</evidence>
<comment type="cofactor">
    <cofactor evidence="1">
        <name>heme c</name>
        <dbReference type="ChEBI" id="CHEBI:61717"/>
    </cofactor>
</comment>
<dbReference type="GO" id="GO:0046872">
    <property type="term" value="F:metal ion binding"/>
    <property type="evidence" value="ECO:0007669"/>
    <property type="project" value="UniProtKB-KW"/>
</dbReference>
<feature type="chain" id="PRO_5018979044" evidence="9">
    <location>
        <begin position="20"/>
        <end position="96"/>
    </location>
</feature>
<evidence type="ECO:0000256" key="9">
    <source>
        <dbReference type="SAM" id="SignalP"/>
    </source>
</evidence>
<dbReference type="Pfam" id="PF14537">
    <property type="entry name" value="Cytochrom_c3_2"/>
    <property type="match status" value="1"/>
</dbReference>
<proteinExistence type="predicted"/>
<evidence type="ECO:0000259" key="10">
    <source>
        <dbReference type="Pfam" id="PF14537"/>
    </source>
</evidence>
<evidence type="ECO:0000256" key="1">
    <source>
        <dbReference type="ARBA" id="ARBA00001926"/>
    </source>
</evidence>
<dbReference type="Gene3D" id="1.10.1130.10">
    <property type="entry name" value="Flavocytochrome C3, Chain A"/>
    <property type="match status" value="1"/>
</dbReference>
<dbReference type="GO" id="GO:0042597">
    <property type="term" value="C:periplasmic space"/>
    <property type="evidence" value="ECO:0007669"/>
    <property type="project" value="UniProtKB-SubCell"/>
</dbReference>
<evidence type="ECO:0000256" key="7">
    <source>
        <dbReference type="ARBA" id="ARBA00022982"/>
    </source>
</evidence>
<name>A0A431WRQ5_9GAMM</name>
<reference evidence="11 12" key="1">
    <citation type="submission" date="2018-12" db="EMBL/GenBank/DDBJ databases">
        <authorList>
            <person name="Yu L."/>
        </authorList>
    </citation>
    <scope>NUCLEOTIDE SEQUENCE [LARGE SCALE GENOMIC DNA]</scope>
    <source>
        <strain evidence="11 12">HAW-EB2</strain>
    </source>
</reference>
<evidence type="ECO:0000256" key="6">
    <source>
        <dbReference type="ARBA" id="ARBA00022764"/>
    </source>
</evidence>
<keyword evidence="6" id="KW-0574">Periplasm</keyword>
<dbReference type="AlphaFoldDB" id="A0A431WRQ5"/>
<evidence type="ECO:0000256" key="2">
    <source>
        <dbReference type="ARBA" id="ARBA00004418"/>
    </source>
</evidence>
<dbReference type="SUPFAM" id="SSF48695">
    <property type="entry name" value="Multiheme cytochromes"/>
    <property type="match status" value="1"/>
</dbReference>
<organism evidence="11 12">
    <name type="scientific">Shewanella canadensis</name>
    <dbReference type="NCBI Taxonomy" id="271096"/>
    <lineage>
        <taxon>Bacteria</taxon>
        <taxon>Pseudomonadati</taxon>
        <taxon>Pseudomonadota</taxon>
        <taxon>Gammaproteobacteria</taxon>
        <taxon>Alteromonadales</taxon>
        <taxon>Shewanellaceae</taxon>
        <taxon>Shewanella</taxon>
    </lineage>
</organism>
<keyword evidence="5" id="KW-0479">Metal-binding</keyword>
<comment type="subcellular location">
    <subcellularLocation>
        <location evidence="2">Periplasm</location>
    </subcellularLocation>
</comment>
<gene>
    <name evidence="11" type="ORF">EKG38_14235</name>
</gene>
<keyword evidence="4" id="KW-0349">Heme</keyword>
<dbReference type="OrthoDB" id="9154260at2"/>
<evidence type="ECO:0000313" key="12">
    <source>
        <dbReference type="Proteomes" id="UP000267448"/>
    </source>
</evidence>
<keyword evidence="7" id="KW-0249">Electron transport</keyword>
<evidence type="ECO:0000313" key="11">
    <source>
        <dbReference type="EMBL" id="RTR38123.1"/>
    </source>
</evidence>
<dbReference type="RefSeq" id="WP_126520903.1">
    <property type="nucleotide sequence ID" value="NZ_RXNU01000007.1"/>
</dbReference>
<dbReference type="EMBL" id="RXNU01000007">
    <property type="protein sequence ID" value="RTR38123.1"/>
    <property type="molecule type" value="Genomic_DNA"/>
</dbReference>
<comment type="caution">
    <text evidence="11">The sequence shown here is derived from an EMBL/GenBank/DDBJ whole genome shotgun (WGS) entry which is preliminary data.</text>
</comment>
<keyword evidence="12" id="KW-1185">Reference proteome</keyword>
<protein>
    <submittedName>
        <fullName evidence="11">Cytochrome C</fullName>
    </submittedName>
</protein>
<feature type="signal peptide" evidence="9">
    <location>
        <begin position="1"/>
        <end position="19"/>
    </location>
</feature>
<dbReference type="InterPro" id="IPR036280">
    <property type="entry name" value="Multihaem_cyt_sf"/>
</dbReference>
<sequence>MFKALGLSILLSLSGAVFAGGIADSHAEMSGCEACHENGAPSDDGAFENEACASCHGPLKELDSDVHNKHEGALLCNDCHVVHEEALAKDSCSNCH</sequence>